<dbReference type="AlphaFoldDB" id="A0A6S7G368"/>
<dbReference type="Gene3D" id="3.30.710.10">
    <property type="entry name" value="Potassium Channel Kv1.1, Chain A"/>
    <property type="match status" value="2"/>
</dbReference>
<accession>A0A6S7G368</accession>
<dbReference type="Pfam" id="PF00651">
    <property type="entry name" value="BTB"/>
    <property type="match status" value="2"/>
</dbReference>
<dbReference type="PANTHER" id="PTHR46231:SF1">
    <property type="entry name" value="ANKYRIN REPEAT AND BTB_POZ DOMAIN-CONTAINING PROTEIN 1"/>
    <property type="match status" value="1"/>
</dbReference>
<keyword evidence="2" id="KW-0040">ANK repeat</keyword>
<reference evidence="3" key="1">
    <citation type="submission" date="2020-04" db="EMBL/GenBank/DDBJ databases">
        <authorList>
            <person name="Alioto T."/>
            <person name="Alioto T."/>
            <person name="Gomez Garrido J."/>
        </authorList>
    </citation>
    <scope>NUCLEOTIDE SEQUENCE</scope>
    <source>
        <strain evidence="3">A484AB</strain>
    </source>
</reference>
<dbReference type="SUPFAM" id="SSF48403">
    <property type="entry name" value="Ankyrin repeat"/>
    <property type="match status" value="1"/>
</dbReference>
<dbReference type="PROSITE" id="PS50097">
    <property type="entry name" value="BTB"/>
    <property type="match status" value="2"/>
</dbReference>
<dbReference type="Gene3D" id="1.25.40.20">
    <property type="entry name" value="Ankyrin repeat-containing domain"/>
    <property type="match status" value="1"/>
</dbReference>
<evidence type="ECO:0000313" key="3">
    <source>
        <dbReference type="EMBL" id="CAB3983212.1"/>
    </source>
</evidence>
<dbReference type="GO" id="GO:0000151">
    <property type="term" value="C:ubiquitin ligase complex"/>
    <property type="evidence" value="ECO:0007669"/>
    <property type="project" value="TreeGrafter"/>
</dbReference>
<dbReference type="InterPro" id="IPR036770">
    <property type="entry name" value="Ankyrin_rpt-contain_sf"/>
</dbReference>
<dbReference type="GO" id="GO:0005737">
    <property type="term" value="C:cytoplasm"/>
    <property type="evidence" value="ECO:0007669"/>
    <property type="project" value="TreeGrafter"/>
</dbReference>
<dbReference type="SUPFAM" id="SSF54695">
    <property type="entry name" value="POZ domain"/>
    <property type="match status" value="2"/>
</dbReference>
<dbReference type="EMBL" id="CACRXK020000589">
    <property type="protein sequence ID" value="CAB3983212.1"/>
    <property type="molecule type" value="Genomic_DNA"/>
</dbReference>
<dbReference type="InterPro" id="IPR011333">
    <property type="entry name" value="SKP1/BTB/POZ_sf"/>
</dbReference>
<dbReference type="InterPro" id="IPR002110">
    <property type="entry name" value="Ankyrin_rpt"/>
</dbReference>
<name>A0A6S7G368_PARCT</name>
<evidence type="ECO:0000256" key="2">
    <source>
        <dbReference type="ARBA" id="ARBA00023043"/>
    </source>
</evidence>
<comment type="caution">
    <text evidence="3">The sequence shown here is derived from an EMBL/GenBank/DDBJ whole genome shotgun (WGS) entry which is preliminary data.</text>
</comment>
<sequence length="494" mass="57526">MDVTELFRCCRTGDIEKLRYLIDVKDIEVNVRDNWDSTPLYYACLCGHEDMVELLLKNGSRCEAHTFDGERCLYGALTDDIRRILRRYNAINSDFMRRESYDEFLRRSFEQGMFADIYFVVHDETIPAHRAILATRSAYLAEMLQTKWSEKMVFFPRTAEFNPGQFRNMLKYFYTGKLDVPFEEYEAYLYLALQFELWQLTKLIKSRLEKAKTYGASKRGFVRVSMISIDPAMEGKNLKEDFTKLAEVALPEPFRSQQLPEESMFISQLLGDVDYELDDFSSFSDVCFDVQGYEFYCNKVFFCHRSDYFKALFEFSQTAATNQDLEDDCRITIHDVTPAVFAVVVAYLYIDDAEIPCDFDEIYDVICAVEMYLLPGLKRHCTNAMIEILDVSNVLEAVRVSRTFAMPRLESECCRFIAEYMDEMVNDPGLIELIVEDARSIKGRQETDSIPLVDDIRSHLYNSLLPNYFGNQTSSSEYRLEVLENLLKNIGLDC</sequence>
<dbReference type="PROSITE" id="PS50297">
    <property type="entry name" value="ANK_REP_REGION"/>
    <property type="match status" value="1"/>
</dbReference>
<dbReference type="PANTHER" id="PTHR46231">
    <property type="entry name" value="ANKYRIN REPEAT AND BTB/POZ DOMAIN-CONTAINING PROTEIN 1"/>
    <property type="match status" value="1"/>
</dbReference>
<evidence type="ECO:0000313" key="4">
    <source>
        <dbReference type="Proteomes" id="UP001152795"/>
    </source>
</evidence>
<proteinExistence type="predicted"/>
<dbReference type="InterPro" id="IPR044515">
    <property type="entry name" value="ABTB1"/>
</dbReference>
<dbReference type="Proteomes" id="UP001152795">
    <property type="component" value="Unassembled WGS sequence"/>
</dbReference>
<dbReference type="OrthoDB" id="684045at2759"/>
<keyword evidence="4" id="KW-1185">Reference proteome</keyword>
<organism evidence="3 4">
    <name type="scientific">Paramuricea clavata</name>
    <name type="common">Red gorgonian</name>
    <name type="synonym">Violescent sea-whip</name>
    <dbReference type="NCBI Taxonomy" id="317549"/>
    <lineage>
        <taxon>Eukaryota</taxon>
        <taxon>Metazoa</taxon>
        <taxon>Cnidaria</taxon>
        <taxon>Anthozoa</taxon>
        <taxon>Octocorallia</taxon>
        <taxon>Malacalcyonacea</taxon>
        <taxon>Plexauridae</taxon>
        <taxon>Paramuricea</taxon>
    </lineage>
</organism>
<dbReference type="Pfam" id="PF12796">
    <property type="entry name" value="Ank_2"/>
    <property type="match status" value="1"/>
</dbReference>
<protein>
    <submittedName>
        <fullName evidence="3">Ankyrin repeat and BTB POZ domain-containing 1</fullName>
    </submittedName>
</protein>
<keyword evidence="1" id="KW-0677">Repeat</keyword>
<dbReference type="CDD" id="cd18497">
    <property type="entry name" value="BACK_ABTB1_BPOZ"/>
    <property type="match status" value="1"/>
</dbReference>
<dbReference type="SMART" id="SM00248">
    <property type="entry name" value="ANK"/>
    <property type="match status" value="2"/>
</dbReference>
<evidence type="ECO:0000256" key="1">
    <source>
        <dbReference type="ARBA" id="ARBA00022737"/>
    </source>
</evidence>
<dbReference type="SMART" id="SM00225">
    <property type="entry name" value="BTB"/>
    <property type="match status" value="2"/>
</dbReference>
<dbReference type="InterPro" id="IPR000210">
    <property type="entry name" value="BTB/POZ_dom"/>
</dbReference>
<dbReference type="PROSITE" id="PS50088">
    <property type="entry name" value="ANK_REPEAT"/>
    <property type="match status" value="1"/>
</dbReference>
<gene>
    <name evidence="3" type="ORF">PACLA_8A002968</name>
</gene>